<gene>
    <name evidence="2" type="ORF">SteCoe_21423</name>
</gene>
<accession>A0A1R2BPG8</accession>
<dbReference type="AlphaFoldDB" id="A0A1R2BPG8"/>
<organism evidence="2 3">
    <name type="scientific">Stentor coeruleus</name>
    <dbReference type="NCBI Taxonomy" id="5963"/>
    <lineage>
        <taxon>Eukaryota</taxon>
        <taxon>Sar</taxon>
        <taxon>Alveolata</taxon>
        <taxon>Ciliophora</taxon>
        <taxon>Postciliodesmatophora</taxon>
        <taxon>Heterotrichea</taxon>
        <taxon>Heterotrichida</taxon>
        <taxon>Stentoridae</taxon>
        <taxon>Stentor</taxon>
    </lineage>
</organism>
<dbReference type="Proteomes" id="UP000187209">
    <property type="component" value="Unassembled WGS sequence"/>
</dbReference>
<comment type="caution">
    <text evidence="2">The sequence shown here is derived from an EMBL/GenBank/DDBJ whole genome shotgun (WGS) entry which is preliminary data.</text>
</comment>
<keyword evidence="3" id="KW-1185">Reference proteome</keyword>
<name>A0A1R2BPG8_9CILI</name>
<sequence length="194" mass="22642">MIFLPLFLISYVLAYQEPLEKKISAKYKDDPSKAGARVIILDYNNFLDIYYNATDIWHILMLNTSISRAKVCNSSWSISANNLHNKKHRDHLGKIYIDEYDQIKKFLNTTNDAFIITLDYGYMYTYTGQILVGEIMDLIVNKSYDKTVGMKILNWNGQHVFFRIIYKVFFSFAGVTFLISLIVLCFNKVKQKTL</sequence>
<reference evidence="2 3" key="1">
    <citation type="submission" date="2016-11" db="EMBL/GenBank/DDBJ databases">
        <title>The macronuclear genome of Stentor coeruleus: a giant cell with tiny introns.</title>
        <authorList>
            <person name="Slabodnick M."/>
            <person name="Ruby J.G."/>
            <person name="Reiff S.B."/>
            <person name="Swart E.C."/>
            <person name="Gosai S."/>
            <person name="Prabakaran S."/>
            <person name="Witkowska E."/>
            <person name="Larue G.E."/>
            <person name="Fisher S."/>
            <person name="Freeman R.M."/>
            <person name="Gunawardena J."/>
            <person name="Chu W."/>
            <person name="Stover N.A."/>
            <person name="Gregory B.D."/>
            <person name="Nowacki M."/>
            <person name="Derisi J."/>
            <person name="Roy S.W."/>
            <person name="Marshall W.F."/>
            <person name="Sood P."/>
        </authorList>
    </citation>
    <scope>NUCLEOTIDE SEQUENCE [LARGE SCALE GENOMIC DNA]</scope>
    <source>
        <strain evidence="2">WM001</strain>
    </source>
</reference>
<dbReference type="EMBL" id="MPUH01000508">
    <property type="protein sequence ID" value="OMJ78703.1"/>
    <property type="molecule type" value="Genomic_DNA"/>
</dbReference>
<evidence type="ECO:0000313" key="3">
    <source>
        <dbReference type="Proteomes" id="UP000187209"/>
    </source>
</evidence>
<feature type="transmembrane region" description="Helical" evidence="1">
    <location>
        <begin position="164"/>
        <end position="186"/>
    </location>
</feature>
<evidence type="ECO:0000256" key="1">
    <source>
        <dbReference type="SAM" id="Phobius"/>
    </source>
</evidence>
<keyword evidence="1" id="KW-0472">Membrane</keyword>
<proteinExistence type="predicted"/>
<evidence type="ECO:0000313" key="2">
    <source>
        <dbReference type="EMBL" id="OMJ78703.1"/>
    </source>
</evidence>
<protein>
    <submittedName>
        <fullName evidence="2">Uncharacterized protein</fullName>
    </submittedName>
</protein>
<keyword evidence="1" id="KW-1133">Transmembrane helix</keyword>
<keyword evidence="1" id="KW-0812">Transmembrane</keyword>